<dbReference type="RefSeq" id="WP_117037663.1">
    <property type="nucleotide sequence ID" value="NZ_LR595855.1"/>
</dbReference>
<name>A0A7Z8ZDD2_RAOTE</name>
<accession>A0A7Z8ZDD2</accession>
<dbReference type="Proteomes" id="UP000267630">
    <property type="component" value="Chromosome 3"/>
</dbReference>
<dbReference type="EMBL" id="LR134253">
    <property type="protein sequence ID" value="VED52115.1"/>
    <property type="molecule type" value="Genomic_DNA"/>
</dbReference>
<gene>
    <name evidence="1" type="ORF">NCTC9997_04131</name>
</gene>
<evidence type="ECO:0000313" key="1">
    <source>
        <dbReference type="EMBL" id="VED52115.1"/>
    </source>
</evidence>
<evidence type="ECO:0000313" key="2">
    <source>
        <dbReference type="Proteomes" id="UP000267630"/>
    </source>
</evidence>
<keyword evidence="2" id="KW-1185">Reference proteome</keyword>
<organism evidence="1 2">
    <name type="scientific">Raoultella terrigena</name>
    <name type="common">Klebsiella terrigena</name>
    <dbReference type="NCBI Taxonomy" id="577"/>
    <lineage>
        <taxon>Bacteria</taxon>
        <taxon>Pseudomonadati</taxon>
        <taxon>Pseudomonadota</taxon>
        <taxon>Gammaproteobacteria</taxon>
        <taxon>Enterobacterales</taxon>
        <taxon>Enterobacteriaceae</taxon>
        <taxon>Klebsiella/Raoultella group</taxon>
        <taxon>Raoultella</taxon>
    </lineage>
</organism>
<protein>
    <submittedName>
        <fullName evidence="1">Uncharacterized protein</fullName>
    </submittedName>
</protein>
<proteinExistence type="predicted"/>
<reference evidence="1 2" key="1">
    <citation type="submission" date="2018-12" db="EMBL/GenBank/DDBJ databases">
        <authorList>
            <consortium name="Pathogen Informatics"/>
        </authorList>
    </citation>
    <scope>NUCLEOTIDE SEQUENCE [LARGE SCALE GENOMIC DNA]</scope>
    <source>
        <strain evidence="1 2">NCTC9997</strain>
    </source>
</reference>
<sequence>MNISSFALERHFANSIAAEHLFNLARDLGFLEMGEKEAKMYQEKTLNALKTARAENLSDLDAFISKNLEGIQLYLADLKMHNYPKWVASNYFLYELIVLLKYPSIFTKEYQDENEWADTVAVNVERALKKHAPKMTK</sequence>
<dbReference type="AlphaFoldDB" id="A0A7Z8ZDD2"/>